<dbReference type="EMBL" id="JASOOY020000013">
    <property type="protein sequence ID" value="MEO3716855.1"/>
    <property type="molecule type" value="Genomic_DNA"/>
</dbReference>
<dbReference type="PROSITE" id="PS51186">
    <property type="entry name" value="GNAT"/>
    <property type="match status" value="1"/>
</dbReference>
<dbReference type="Proteomes" id="UP001223646">
    <property type="component" value="Unassembled WGS sequence"/>
</dbReference>
<organism evidence="2 3">
    <name type="scientific">Corynebacterium amycolatum</name>
    <dbReference type="NCBI Taxonomy" id="43765"/>
    <lineage>
        <taxon>Bacteria</taxon>
        <taxon>Bacillati</taxon>
        <taxon>Actinomycetota</taxon>
        <taxon>Actinomycetes</taxon>
        <taxon>Mycobacteriales</taxon>
        <taxon>Corynebacteriaceae</taxon>
        <taxon>Corynebacterium</taxon>
    </lineage>
</organism>
<sequence length="399" mass="43318">MADRQLESSASENAAQKLPISRWGVGEVTVGRRVIVRRALTDEEALASGKKTTDVIGHVLSMDPFVVRPQVHAGVRADESVAAVDFSDKHILIVKALPDHPVRNSDIRAVETATAKAFPGIAHVVESGWLLRAGDGITERSNSALPLEPGASTQPVPLEKIKSFYDSHDLPVRIAIPDRIAKPAQALVAGPEWTVGPDIVVMTRSLDGDLPPAELAAESHSAAQVLDEHSAEQVLDEHSAEQVLDEHSVELADVQVDIADQPDDDWLGLYHFRGTTLPEHALQLLRNEIDGRMCFGRLQVPDNNAPEGIRTVAITRGTLTESDDGRVWLGFSAVEVAADMRRRGLGTLLGIHMMHWGTQHGADSAYLQVLGSNEAGIALYRTLGFTEHHRHRYAELTGA</sequence>
<evidence type="ECO:0000259" key="1">
    <source>
        <dbReference type="PROSITE" id="PS51186"/>
    </source>
</evidence>
<evidence type="ECO:0000313" key="3">
    <source>
        <dbReference type="Proteomes" id="UP001223646"/>
    </source>
</evidence>
<comment type="caution">
    <text evidence="2">The sequence shown here is derived from an EMBL/GenBank/DDBJ whole genome shotgun (WGS) entry which is preliminary data.</text>
</comment>
<dbReference type="InterPro" id="IPR016181">
    <property type="entry name" value="Acyl_CoA_acyltransferase"/>
</dbReference>
<dbReference type="RefSeq" id="WP_284827240.1">
    <property type="nucleotide sequence ID" value="NZ_JASOOY020000013.1"/>
</dbReference>
<dbReference type="Pfam" id="PF24553">
    <property type="entry name" value="Rv0428c_C"/>
    <property type="match status" value="2"/>
</dbReference>
<dbReference type="AlphaFoldDB" id="A0AAW9SUA2"/>
<feature type="domain" description="N-acetyltransferase" evidence="1">
    <location>
        <begin position="256"/>
        <end position="399"/>
    </location>
</feature>
<dbReference type="SUPFAM" id="SSF55729">
    <property type="entry name" value="Acyl-CoA N-acyltransferases (Nat)"/>
    <property type="match status" value="1"/>
</dbReference>
<dbReference type="GO" id="GO:0016747">
    <property type="term" value="F:acyltransferase activity, transferring groups other than amino-acyl groups"/>
    <property type="evidence" value="ECO:0007669"/>
    <property type="project" value="InterPro"/>
</dbReference>
<reference evidence="2" key="1">
    <citation type="submission" date="2023-05" db="EMBL/GenBank/DDBJ databases">
        <authorList>
            <person name="Du J."/>
        </authorList>
    </citation>
    <scope>NUCLEOTIDE SEQUENCE</scope>
    <source>
        <strain evidence="2">UMB1064</strain>
    </source>
</reference>
<gene>
    <name evidence="2" type="ORF">QP460_004545</name>
</gene>
<proteinExistence type="predicted"/>
<name>A0AAW9SUA2_CORAY</name>
<protein>
    <submittedName>
        <fullName evidence="2">GNAT family N-acetyltransferase</fullName>
    </submittedName>
</protein>
<evidence type="ECO:0000313" key="2">
    <source>
        <dbReference type="EMBL" id="MEO3716855.1"/>
    </source>
</evidence>
<accession>A0AAW9SUA2</accession>
<dbReference type="InterPro" id="IPR056935">
    <property type="entry name" value="Rv0428c-like_C"/>
</dbReference>
<reference evidence="2" key="2">
    <citation type="submission" date="2024-05" db="EMBL/GenBank/DDBJ databases">
        <authorList>
            <person name="Wolfe A."/>
        </authorList>
    </citation>
    <scope>NUCLEOTIDE SEQUENCE</scope>
    <source>
        <strain evidence="2">UMB1064</strain>
    </source>
</reference>
<dbReference type="InterPro" id="IPR000182">
    <property type="entry name" value="GNAT_dom"/>
</dbReference>
<dbReference type="Gene3D" id="3.40.630.30">
    <property type="match status" value="1"/>
</dbReference>